<keyword evidence="3" id="KW-1185">Reference proteome</keyword>
<protein>
    <submittedName>
        <fullName evidence="2">Uncharacterized protein</fullName>
    </submittedName>
</protein>
<dbReference type="EMBL" id="QWIV01000013">
    <property type="protein sequence ID" value="RMZ59970.1"/>
    <property type="molecule type" value="Genomic_DNA"/>
</dbReference>
<evidence type="ECO:0000313" key="3">
    <source>
        <dbReference type="Proteomes" id="UP000267524"/>
    </source>
</evidence>
<feature type="chain" id="PRO_5018055386" evidence="1">
    <location>
        <begin position="20"/>
        <end position="130"/>
    </location>
</feature>
<feature type="signal peptide" evidence="1">
    <location>
        <begin position="1"/>
        <end position="19"/>
    </location>
</feature>
<comment type="caution">
    <text evidence="2">The sequence shown here is derived from an EMBL/GenBank/DDBJ whole genome shotgun (WGS) entry which is preliminary data.</text>
</comment>
<organism evidence="2 3">
    <name type="scientific">Chryseobacterium nematophagum</name>
    <dbReference type="NCBI Taxonomy" id="2305228"/>
    <lineage>
        <taxon>Bacteria</taxon>
        <taxon>Pseudomonadati</taxon>
        <taxon>Bacteroidota</taxon>
        <taxon>Flavobacteriia</taxon>
        <taxon>Flavobacteriales</taxon>
        <taxon>Weeksellaceae</taxon>
        <taxon>Chryseobacterium group</taxon>
        <taxon>Chryseobacterium</taxon>
    </lineage>
</organism>
<dbReference type="AlphaFoldDB" id="A0A3M7LD99"/>
<reference evidence="2 3" key="1">
    <citation type="submission" date="2018-08" db="EMBL/GenBank/DDBJ databases">
        <title>Chryseobacterium nematophagum: a novel matrix digesting pathogen of nematodes.</title>
        <authorList>
            <person name="Page A."/>
            <person name="Roberts M."/>
            <person name="Felix M.-A."/>
            <person name="Weir W."/>
        </authorList>
    </citation>
    <scope>NUCLEOTIDE SEQUENCE [LARGE SCALE GENOMIC DNA]</scope>
    <source>
        <strain evidence="2 3">JUb275</strain>
    </source>
</reference>
<accession>A0A3M7LD99</accession>
<evidence type="ECO:0000313" key="2">
    <source>
        <dbReference type="EMBL" id="RMZ59970.1"/>
    </source>
</evidence>
<name>A0A3M7LD99_9FLAO</name>
<keyword evidence="1" id="KW-0732">Signal</keyword>
<gene>
    <name evidence="2" type="ORF">D1632_10250</name>
</gene>
<dbReference type="RefSeq" id="WP_122547094.1">
    <property type="nucleotide sequence ID" value="NZ_QWIV01000013.1"/>
</dbReference>
<sequence length="130" mass="14972">MRKNIIALSLAFLGSICNAQTGNQQMGNHSYTSKQKSYFYKDYKGLNAVENQYYLGKKMVTECLDTMKRNDSIFSKGIISFNNSKRILKCKEVYYLDMKKDSDSIIRISKQLGSGIFKMEKNTYVTKTVK</sequence>
<dbReference type="Proteomes" id="UP000267524">
    <property type="component" value="Unassembled WGS sequence"/>
</dbReference>
<evidence type="ECO:0000256" key="1">
    <source>
        <dbReference type="SAM" id="SignalP"/>
    </source>
</evidence>
<proteinExistence type="predicted"/>